<gene>
    <name evidence="1" type="ORF">SDC9_168257</name>
</gene>
<protein>
    <submittedName>
        <fullName evidence="1">Uncharacterized protein</fullName>
    </submittedName>
</protein>
<sequence length="55" mass="6220">MPKLLTILIKTQNFFNLIDLSPSLIPFAFSINSPLKYVIIVVVPIKIAYLGFQLI</sequence>
<dbReference type="EMBL" id="VSSQ01068735">
    <property type="protein sequence ID" value="MPN20878.1"/>
    <property type="molecule type" value="Genomic_DNA"/>
</dbReference>
<name>A0A645G209_9ZZZZ</name>
<dbReference type="AlphaFoldDB" id="A0A645G209"/>
<organism evidence="1">
    <name type="scientific">bioreactor metagenome</name>
    <dbReference type="NCBI Taxonomy" id="1076179"/>
    <lineage>
        <taxon>unclassified sequences</taxon>
        <taxon>metagenomes</taxon>
        <taxon>ecological metagenomes</taxon>
    </lineage>
</organism>
<accession>A0A645G209</accession>
<evidence type="ECO:0000313" key="1">
    <source>
        <dbReference type="EMBL" id="MPN20878.1"/>
    </source>
</evidence>
<comment type="caution">
    <text evidence="1">The sequence shown here is derived from an EMBL/GenBank/DDBJ whole genome shotgun (WGS) entry which is preliminary data.</text>
</comment>
<proteinExistence type="predicted"/>
<reference evidence="1" key="1">
    <citation type="submission" date="2019-08" db="EMBL/GenBank/DDBJ databases">
        <authorList>
            <person name="Kucharzyk K."/>
            <person name="Murdoch R.W."/>
            <person name="Higgins S."/>
            <person name="Loffler F."/>
        </authorList>
    </citation>
    <scope>NUCLEOTIDE SEQUENCE</scope>
</reference>